<dbReference type="Gene3D" id="1.10.510.10">
    <property type="entry name" value="Transferase(Phosphotransferase) domain 1"/>
    <property type="match status" value="1"/>
</dbReference>
<dbReference type="Proteomes" id="UP000007264">
    <property type="component" value="Unassembled WGS sequence"/>
</dbReference>
<dbReference type="GeneID" id="17044311"/>
<organism evidence="3 4">
    <name type="scientific">Coccomyxa subellipsoidea (strain C-169)</name>
    <name type="common">Green microalga</name>
    <dbReference type="NCBI Taxonomy" id="574566"/>
    <lineage>
        <taxon>Eukaryota</taxon>
        <taxon>Viridiplantae</taxon>
        <taxon>Chlorophyta</taxon>
        <taxon>core chlorophytes</taxon>
        <taxon>Trebouxiophyceae</taxon>
        <taxon>Trebouxiophyceae incertae sedis</taxon>
        <taxon>Coccomyxaceae</taxon>
        <taxon>Coccomyxa</taxon>
        <taxon>Coccomyxa subellipsoidea</taxon>
    </lineage>
</organism>
<dbReference type="Pfam" id="PF20713">
    <property type="entry name" value="DUF6826"/>
    <property type="match status" value="1"/>
</dbReference>
<evidence type="ECO:0000259" key="2">
    <source>
        <dbReference type="Pfam" id="PF20713"/>
    </source>
</evidence>
<dbReference type="PROSITE" id="PS00107">
    <property type="entry name" value="PROTEIN_KINASE_ATP"/>
    <property type="match status" value="1"/>
</dbReference>
<keyword evidence="4" id="KW-1185">Reference proteome</keyword>
<dbReference type="OrthoDB" id="2353287at2759"/>
<dbReference type="RefSeq" id="XP_005650845.1">
    <property type="nucleotide sequence ID" value="XM_005650788.1"/>
</dbReference>
<keyword evidence="1" id="KW-0547">Nucleotide-binding</keyword>
<dbReference type="EMBL" id="AGSI01000002">
    <property type="protein sequence ID" value="EIE26301.1"/>
    <property type="molecule type" value="Genomic_DNA"/>
</dbReference>
<evidence type="ECO:0000313" key="3">
    <source>
        <dbReference type="EMBL" id="EIE26301.1"/>
    </source>
</evidence>
<dbReference type="InterPro" id="IPR011009">
    <property type="entry name" value="Kinase-like_dom_sf"/>
</dbReference>
<keyword evidence="1" id="KW-0067">ATP-binding</keyword>
<protein>
    <recommendedName>
        <fullName evidence="2">DUF6826 domain-containing protein</fullName>
    </recommendedName>
</protein>
<dbReference type="GO" id="GO:0005524">
    <property type="term" value="F:ATP binding"/>
    <property type="evidence" value="ECO:0007669"/>
    <property type="project" value="UniProtKB-UniRule"/>
</dbReference>
<accession>I0Z6N2</accession>
<evidence type="ECO:0000256" key="1">
    <source>
        <dbReference type="PROSITE-ProRule" id="PRU10141"/>
    </source>
</evidence>
<comment type="caution">
    <text evidence="3">The sequence shown here is derived from an EMBL/GenBank/DDBJ whole genome shotgun (WGS) entry which is preliminary data.</text>
</comment>
<gene>
    <name evidence="3" type="ORF">COCSUDRAFT_58841</name>
</gene>
<evidence type="ECO:0000313" key="4">
    <source>
        <dbReference type="Proteomes" id="UP000007264"/>
    </source>
</evidence>
<feature type="binding site" evidence="1">
    <location>
        <position position="255"/>
    </location>
    <ligand>
        <name>ATP</name>
        <dbReference type="ChEBI" id="CHEBI:30616"/>
    </ligand>
</feature>
<name>I0Z6N2_COCSC</name>
<dbReference type="SUPFAM" id="SSF56112">
    <property type="entry name" value="Protein kinase-like (PK-like)"/>
    <property type="match status" value="1"/>
</dbReference>
<proteinExistence type="predicted"/>
<dbReference type="KEGG" id="csl:COCSUDRAFT_58841"/>
<reference evidence="3 4" key="1">
    <citation type="journal article" date="2012" name="Genome Biol.">
        <title>The genome of the polar eukaryotic microalga coccomyxa subellipsoidea reveals traits of cold adaptation.</title>
        <authorList>
            <person name="Blanc G."/>
            <person name="Agarkova I."/>
            <person name="Grimwood J."/>
            <person name="Kuo A."/>
            <person name="Brueggeman A."/>
            <person name="Dunigan D."/>
            <person name="Gurnon J."/>
            <person name="Ladunga I."/>
            <person name="Lindquist E."/>
            <person name="Lucas S."/>
            <person name="Pangilinan J."/>
            <person name="Proschold T."/>
            <person name="Salamov A."/>
            <person name="Schmutz J."/>
            <person name="Weeks D."/>
            <person name="Yamada T."/>
            <person name="Claverie J.M."/>
            <person name="Grigoriev I."/>
            <person name="Van Etten J."/>
            <person name="Lomsadze A."/>
            <person name="Borodovsky M."/>
        </authorList>
    </citation>
    <scope>NUCLEOTIDE SEQUENCE [LARGE SCALE GENOMIC DNA]</scope>
    <source>
        <strain evidence="3 4">C-169</strain>
    </source>
</reference>
<dbReference type="InterPro" id="IPR017441">
    <property type="entry name" value="Protein_kinase_ATP_BS"/>
</dbReference>
<dbReference type="AlphaFoldDB" id="I0Z6N2"/>
<dbReference type="eggNOG" id="ENOG502SGAW">
    <property type="taxonomic scope" value="Eukaryota"/>
</dbReference>
<dbReference type="InterPro" id="IPR049229">
    <property type="entry name" value="DUF6826"/>
</dbReference>
<feature type="domain" description="DUF6826" evidence="2">
    <location>
        <begin position="80"/>
        <end position="160"/>
    </location>
</feature>
<dbReference type="STRING" id="574566.I0Z6N2"/>
<sequence>MFRNDDFKAELLALIGTPPPLTTTTLREVGEHVKKQARVELPLPPLAASLTWNDPLWDEVAAPESHLLEAGEQGLQSKFCRLLNSAPSSMSFEFHDVHTAPSVCGNDLKPDTVMKLRGKPVCPLTTAAILDLKRQDGAYDNEKNVGQAVTYGRTFLQQLPSSLRNTVYVALTDLQRITLMRVSLPANGQLEVAMSTQLADVKSILLQLLSCTPASLRVQLPDLGPSLKITGFLGHGATSHVFQGTTSNGDEVAIKVPLARTLDHELEMLLALRGLIGVPSLAFDTLVKGAIVSTPVLQPLTLAAIWRGRLHLAVPALVSTFKEAHNLGFVNRDVRLSNLMTDTTASVLWPIDWGSATRVGLQQAPFEGTVHYASKAILEQVILEQLLQPGQHPSVRATPADDLESLVCTAFCVTHPDMQVELEKLPKHQLGDIVSWWQHTAWASRPAWTEALQAARDLDYTGVGVQLQRLLE</sequence>